<sequence length="577" mass="65602">MPPKYKGPAVKKTPVRGKVAVPEKRPGVAAKPSGGGRGAAVASIKTKSGPVAAQPKPKKPVWSKEDDMARKIQTIYRGYRSRKLLLELKKKKAEFDDAIERLQKEAYLQVVKIEREKAEKERQREEEERRRKRAAAQRIKRFLEAAFDGDLDEIKGILEEVAKNCSEAGESIVKRFQYKMIECSDPNDNTALSEAAAGGDPLTINFLINNGANPNVKGQYGRTPLYRAAFSGRTEAVKVLLESGADPRVYADDGATPEQVASSQEIQYLLQNWDISETEKLLVICEERQKQRLEMDEKIWQSQKDKLQSEIEEAEKEYNAKQKELIKANEELNKRINEHDKNKTTKQDLTLTAVHDAEDLLEKCKINAQSAKEKLQEAKLKMRMKRKEFKSDIDDEEDDENTPVDVTVNIREMDDVLMKDVGNKIAESNKWPLILDHGRQCATFLVYRDTNYMNAMNPKHMEPETIRLNLLGALRYGKFAVLDLCDIDDLWPAVVKKFDCVQPDLLPSLISKNFLKEKRYLKLIKAADGEAYSANSFLSARIHNFKLVIITQLPTPPTELMGLTYVIKIHTPEPSLF</sequence>
<reference evidence="7" key="1">
    <citation type="journal article" date="2010" name="Nature">
        <title>The Amphimedon queenslandica genome and the evolution of animal complexity.</title>
        <authorList>
            <person name="Srivastava M."/>
            <person name="Simakov O."/>
            <person name="Chapman J."/>
            <person name="Fahey B."/>
            <person name="Gauthier M.E."/>
            <person name="Mitros T."/>
            <person name="Richards G.S."/>
            <person name="Conaco C."/>
            <person name="Dacre M."/>
            <person name="Hellsten U."/>
            <person name="Larroux C."/>
            <person name="Putnam N.H."/>
            <person name="Stanke M."/>
            <person name="Adamska M."/>
            <person name="Darling A."/>
            <person name="Degnan S.M."/>
            <person name="Oakley T.H."/>
            <person name="Plachetzki D.C."/>
            <person name="Zhai Y."/>
            <person name="Adamski M."/>
            <person name="Calcino A."/>
            <person name="Cummins S.F."/>
            <person name="Goodstein D.M."/>
            <person name="Harris C."/>
            <person name="Jackson D.J."/>
            <person name="Leys S.P."/>
            <person name="Shu S."/>
            <person name="Woodcroft B.J."/>
            <person name="Vervoort M."/>
            <person name="Kosik K.S."/>
            <person name="Manning G."/>
            <person name="Degnan B.M."/>
            <person name="Rokhsar D.S."/>
        </authorList>
    </citation>
    <scope>NUCLEOTIDE SEQUENCE [LARGE SCALE GENOMIC DNA]</scope>
</reference>
<keyword evidence="2 3" id="KW-0040">ANK repeat</keyword>
<dbReference type="EnsemblMetazoa" id="XM_003384057.3">
    <property type="protein sequence ID" value="XP_003384105.1"/>
    <property type="gene ID" value="LOC100632233"/>
</dbReference>
<organism evidence="6">
    <name type="scientific">Amphimedon queenslandica</name>
    <name type="common">Sponge</name>
    <dbReference type="NCBI Taxonomy" id="400682"/>
    <lineage>
        <taxon>Eukaryota</taxon>
        <taxon>Metazoa</taxon>
        <taxon>Porifera</taxon>
        <taxon>Demospongiae</taxon>
        <taxon>Heteroscleromorpha</taxon>
        <taxon>Haplosclerida</taxon>
        <taxon>Niphatidae</taxon>
        <taxon>Amphimedon</taxon>
    </lineage>
</organism>
<dbReference type="AlphaFoldDB" id="A0A1X7VIY0"/>
<dbReference type="InterPro" id="IPR002110">
    <property type="entry name" value="Ankyrin_rpt"/>
</dbReference>
<dbReference type="GO" id="GO:0004842">
    <property type="term" value="F:ubiquitin-protein transferase activity"/>
    <property type="evidence" value="ECO:0007669"/>
    <property type="project" value="TreeGrafter"/>
</dbReference>
<dbReference type="Proteomes" id="UP000007879">
    <property type="component" value="Unassembled WGS sequence"/>
</dbReference>
<keyword evidence="4" id="KW-0175">Coiled coil</keyword>
<dbReference type="eggNOG" id="KOG4177">
    <property type="taxonomic scope" value="Eukaryota"/>
</dbReference>
<keyword evidence="1" id="KW-0677">Repeat</keyword>
<dbReference type="KEGG" id="aqu:100632233"/>
<dbReference type="PANTHER" id="PTHR24171:SF8">
    <property type="entry name" value="BRCA1-ASSOCIATED RING DOMAIN PROTEIN 1"/>
    <property type="match status" value="1"/>
</dbReference>
<keyword evidence="7" id="KW-1185">Reference proteome</keyword>
<feature type="region of interest" description="Disordered" evidence="5">
    <location>
        <begin position="1"/>
        <end position="65"/>
    </location>
</feature>
<dbReference type="OMA" id="SEHDRCQ"/>
<dbReference type="PROSITE" id="PS50096">
    <property type="entry name" value="IQ"/>
    <property type="match status" value="1"/>
</dbReference>
<name>A0A1X7VIY0_AMPQE</name>
<feature type="coiled-coil region" evidence="4">
    <location>
        <begin position="85"/>
        <end position="138"/>
    </location>
</feature>
<reference evidence="6" key="2">
    <citation type="submission" date="2017-05" db="UniProtKB">
        <authorList>
            <consortium name="EnsemblMetazoa"/>
        </authorList>
    </citation>
    <scope>IDENTIFICATION</scope>
</reference>
<dbReference type="STRING" id="400682.A0A1X7VIY0"/>
<evidence type="ECO:0000313" key="7">
    <source>
        <dbReference type="Proteomes" id="UP000007879"/>
    </source>
</evidence>
<dbReference type="PROSITE" id="PS50088">
    <property type="entry name" value="ANK_REPEAT"/>
    <property type="match status" value="2"/>
</dbReference>
<feature type="repeat" description="ANK" evidence="3">
    <location>
        <begin position="220"/>
        <end position="252"/>
    </location>
</feature>
<dbReference type="PANTHER" id="PTHR24171">
    <property type="entry name" value="ANKYRIN REPEAT DOMAIN-CONTAINING PROTEIN 39-RELATED"/>
    <property type="match status" value="1"/>
</dbReference>
<accession>A0A1X7VIY0</accession>
<evidence type="ECO:0000256" key="2">
    <source>
        <dbReference type="ARBA" id="ARBA00023043"/>
    </source>
</evidence>
<evidence type="ECO:0000256" key="5">
    <source>
        <dbReference type="SAM" id="MobiDB-lite"/>
    </source>
</evidence>
<protein>
    <submittedName>
        <fullName evidence="6">Uncharacterized protein</fullName>
    </submittedName>
</protein>
<dbReference type="OrthoDB" id="426293at2759"/>
<dbReference type="EnsemblMetazoa" id="Aqu2.1.39997_001">
    <property type="protein sequence ID" value="Aqu2.1.39997_001"/>
    <property type="gene ID" value="Aqu2.1.39997"/>
</dbReference>
<evidence type="ECO:0000256" key="3">
    <source>
        <dbReference type="PROSITE-ProRule" id="PRU00023"/>
    </source>
</evidence>
<evidence type="ECO:0000313" key="6">
    <source>
        <dbReference type="EnsemblMetazoa" id="Aqu2.1.39997_001"/>
    </source>
</evidence>
<evidence type="ECO:0000256" key="4">
    <source>
        <dbReference type="SAM" id="Coils"/>
    </source>
</evidence>
<proteinExistence type="predicted"/>
<dbReference type="SUPFAM" id="SSF48403">
    <property type="entry name" value="Ankyrin repeat"/>
    <property type="match status" value="1"/>
</dbReference>
<dbReference type="Gene3D" id="1.25.40.20">
    <property type="entry name" value="Ankyrin repeat-containing domain"/>
    <property type="match status" value="1"/>
</dbReference>
<dbReference type="GO" id="GO:0085020">
    <property type="term" value="P:protein K6-linked ubiquitination"/>
    <property type="evidence" value="ECO:0007669"/>
    <property type="project" value="TreeGrafter"/>
</dbReference>
<feature type="coiled-coil region" evidence="4">
    <location>
        <begin position="290"/>
        <end position="388"/>
    </location>
</feature>
<dbReference type="InParanoid" id="A0A1X7VIY0"/>
<feature type="repeat" description="ANK" evidence="3">
    <location>
        <begin position="187"/>
        <end position="219"/>
    </location>
</feature>
<dbReference type="SMART" id="SM00248">
    <property type="entry name" value="ANK"/>
    <property type="match status" value="2"/>
</dbReference>
<evidence type="ECO:0000256" key="1">
    <source>
        <dbReference type="ARBA" id="ARBA00022737"/>
    </source>
</evidence>
<dbReference type="PROSITE" id="PS50297">
    <property type="entry name" value="ANK_REP_REGION"/>
    <property type="match status" value="1"/>
</dbReference>
<dbReference type="InterPro" id="IPR036770">
    <property type="entry name" value="Ankyrin_rpt-contain_sf"/>
</dbReference>
<dbReference type="Pfam" id="PF12796">
    <property type="entry name" value="Ank_2"/>
    <property type="match status" value="1"/>
</dbReference>
<gene>
    <name evidence="6" type="primary">100632233</name>
</gene>